<evidence type="ECO:0000256" key="1">
    <source>
        <dbReference type="SAM" id="Coils"/>
    </source>
</evidence>
<dbReference type="EMBL" id="JARKIF010000003">
    <property type="protein sequence ID" value="KAJ7644640.1"/>
    <property type="molecule type" value="Genomic_DNA"/>
</dbReference>
<proteinExistence type="predicted"/>
<protein>
    <recommendedName>
        <fullName evidence="4">F-box domain-containing protein</fullName>
    </recommendedName>
</protein>
<feature type="coiled-coil region" evidence="1">
    <location>
        <begin position="11"/>
        <end position="38"/>
    </location>
</feature>
<name>A0AAD7FV21_9AGAR</name>
<keyword evidence="3" id="KW-1185">Reference proteome</keyword>
<gene>
    <name evidence="2" type="ORF">FB45DRAFT_1116289</name>
</gene>
<organism evidence="2 3">
    <name type="scientific">Roridomyces roridus</name>
    <dbReference type="NCBI Taxonomy" id="1738132"/>
    <lineage>
        <taxon>Eukaryota</taxon>
        <taxon>Fungi</taxon>
        <taxon>Dikarya</taxon>
        <taxon>Basidiomycota</taxon>
        <taxon>Agaricomycotina</taxon>
        <taxon>Agaricomycetes</taxon>
        <taxon>Agaricomycetidae</taxon>
        <taxon>Agaricales</taxon>
        <taxon>Marasmiineae</taxon>
        <taxon>Mycenaceae</taxon>
        <taxon>Roridomyces</taxon>
    </lineage>
</organism>
<comment type="caution">
    <text evidence="2">The sequence shown here is derived from an EMBL/GenBank/DDBJ whole genome shotgun (WGS) entry which is preliminary data.</text>
</comment>
<dbReference type="SUPFAM" id="SSF52058">
    <property type="entry name" value="L domain-like"/>
    <property type="match status" value="1"/>
</dbReference>
<keyword evidence="1" id="KW-0175">Coiled coil</keyword>
<evidence type="ECO:0000313" key="2">
    <source>
        <dbReference type="EMBL" id="KAJ7644640.1"/>
    </source>
</evidence>
<sequence>MLSSRLHRARLAQIEQHMLVLENQMTLLRAEKETIENDLAAIVYPVLTLPNEITSQIFVHYVNDQRIHSPQCLLSVCSSWRQVALSTCWLFNRVMSRHVDQLASWIPLSGNLPLTLDFISYYPPSSHEFRLLCQLLSAYSGRWRSLTLATMQNGVLPIHLSGTFSSLITLSIESFGSSAEPMVIPMLQAPRLVELKLDSGRVMSLWETILPWTQLTKLELNEGLEHWSQFLPRTPNLEVLRITDSFRDGVPPNQIQFIPMIVLPQLHTLDFFLTDCCDLIQYLTLPALENLTIHFTPSWNWDMMELFVQRSRCTVRNIELWVEIMEADLIVDFFEDLQWPLSSVRQLTINTPTQNMLLSLFDALSDDDRVQFLPVLETLKIGDVQFNIPLIPIVDMLSARMQRVPDKDGNVANLKSFELTFGSELSSTRDDAELDEHMDSQMEEVLEQLRRLQSGGLRVDIQSTFKHMGDAIALNAVHTFLQLFIRLC</sequence>
<dbReference type="Proteomes" id="UP001221142">
    <property type="component" value="Unassembled WGS sequence"/>
</dbReference>
<evidence type="ECO:0008006" key="4">
    <source>
        <dbReference type="Google" id="ProtNLM"/>
    </source>
</evidence>
<dbReference type="InterPro" id="IPR032675">
    <property type="entry name" value="LRR_dom_sf"/>
</dbReference>
<accession>A0AAD7FV21</accession>
<evidence type="ECO:0000313" key="3">
    <source>
        <dbReference type="Proteomes" id="UP001221142"/>
    </source>
</evidence>
<reference evidence="2" key="1">
    <citation type="submission" date="2023-03" db="EMBL/GenBank/DDBJ databases">
        <title>Massive genome expansion in bonnet fungi (Mycena s.s.) driven by repeated elements and novel gene families across ecological guilds.</title>
        <authorList>
            <consortium name="Lawrence Berkeley National Laboratory"/>
            <person name="Harder C.B."/>
            <person name="Miyauchi S."/>
            <person name="Viragh M."/>
            <person name="Kuo A."/>
            <person name="Thoen E."/>
            <person name="Andreopoulos B."/>
            <person name="Lu D."/>
            <person name="Skrede I."/>
            <person name="Drula E."/>
            <person name="Henrissat B."/>
            <person name="Morin E."/>
            <person name="Kohler A."/>
            <person name="Barry K."/>
            <person name="LaButti K."/>
            <person name="Morin E."/>
            <person name="Salamov A."/>
            <person name="Lipzen A."/>
            <person name="Mereny Z."/>
            <person name="Hegedus B."/>
            <person name="Baldrian P."/>
            <person name="Stursova M."/>
            <person name="Weitz H."/>
            <person name="Taylor A."/>
            <person name="Grigoriev I.V."/>
            <person name="Nagy L.G."/>
            <person name="Martin F."/>
            <person name="Kauserud H."/>
        </authorList>
    </citation>
    <scope>NUCLEOTIDE SEQUENCE</scope>
    <source>
        <strain evidence="2">9284</strain>
    </source>
</reference>
<dbReference type="Gene3D" id="3.80.10.10">
    <property type="entry name" value="Ribonuclease Inhibitor"/>
    <property type="match status" value="1"/>
</dbReference>
<dbReference type="AlphaFoldDB" id="A0AAD7FV21"/>